<keyword evidence="6" id="KW-0406">Ion transport</keyword>
<comment type="similarity">
    <text evidence="2">Belongs to the V-ATPase 116 kDa subunit family.</text>
</comment>
<dbReference type="Proteomes" id="UP000263232">
    <property type="component" value="Chromosome"/>
</dbReference>
<dbReference type="Gene3D" id="3.30.70.2170">
    <property type="match status" value="1"/>
</dbReference>
<dbReference type="GO" id="GO:0007035">
    <property type="term" value="P:vacuolar acidification"/>
    <property type="evidence" value="ECO:0007669"/>
    <property type="project" value="TreeGrafter"/>
</dbReference>
<reference evidence="9 10" key="1">
    <citation type="submission" date="2017-09" db="EMBL/GenBank/DDBJ databases">
        <title>Complete genome sequence of Oxytococcus suis strain ZY16052.</title>
        <authorList>
            <person name="Li F."/>
        </authorList>
    </citation>
    <scope>NUCLEOTIDE SEQUENCE [LARGE SCALE GENOMIC DNA]</scope>
    <source>
        <strain evidence="9 10">ZY16052</strain>
    </source>
</reference>
<dbReference type="OrthoDB" id="9803814at2"/>
<feature type="transmembrane region" description="Helical" evidence="8">
    <location>
        <begin position="510"/>
        <end position="528"/>
    </location>
</feature>
<evidence type="ECO:0000313" key="9">
    <source>
        <dbReference type="EMBL" id="AXY25027.1"/>
    </source>
</evidence>
<evidence type="ECO:0000256" key="7">
    <source>
        <dbReference type="ARBA" id="ARBA00023136"/>
    </source>
</evidence>
<accession>A0A347WIX0</accession>
<feature type="transmembrane region" description="Helical" evidence="8">
    <location>
        <begin position="562"/>
        <end position="581"/>
    </location>
</feature>
<evidence type="ECO:0000313" key="10">
    <source>
        <dbReference type="Proteomes" id="UP000263232"/>
    </source>
</evidence>
<dbReference type="GO" id="GO:0033179">
    <property type="term" value="C:proton-transporting V-type ATPase, V0 domain"/>
    <property type="evidence" value="ECO:0007669"/>
    <property type="project" value="InterPro"/>
</dbReference>
<gene>
    <name evidence="9" type="ORF">CL176_02730</name>
</gene>
<evidence type="ECO:0000256" key="8">
    <source>
        <dbReference type="SAM" id="Phobius"/>
    </source>
</evidence>
<evidence type="ECO:0000256" key="2">
    <source>
        <dbReference type="ARBA" id="ARBA00009904"/>
    </source>
</evidence>
<dbReference type="InterPro" id="IPR002490">
    <property type="entry name" value="V-ATPase_116kDa_su"/>
</dbReference>
<dbReference type="RefSeq" id="WP_118989948.1">
    <property type="nucleotide sequence ID" value="NZ_CP023434.1"/>
</dbReference>
<dbReference type="PANTHER" id="PTHR11629:SF63">
    <property type="entry name" value="V-TYPE PROTON ATPASE SUBUNIT A"/>
    <property type="match status" value="1"/>
</dbReference>
<dbReference type="AlphaFoldDB" id="A0A347WIX0"/>
<feature type="transmembrane region" description="Helical" evidence="8">
    <location>
        <begin position="483"/>
        <end position="503"/>
    </location>
</feature>
<dbReference type="EMBL" id="CP023434">
    <property type="protein sequence ID" value="AXY25027.1"/>
    <property type="molecule type" value="Genomic_DNA"/>
</dbReference>
<feature type="transmembrane region" description="Helical" evidence="8">
    <location>
        <begin position="409"/>
        <end position="431"/>
    </location>
</feature>
<feature type="transmembrane region" description="Helical" evidence="8">
    <location>
        <begin position="443"/>
        <end position="463"/>
    </location>
</feature>
<keyword evidence="10" id="KW-1185">Reference proteome</keyword>
<keyword evidence="3" id="KW-0813">Transport</keyword>
<dbReference type="PANTHER" id="PTHR11629">
    <property type="entry name" value="VACUOLAR PROTON ATPASES"/>
    <property type="match status" value="1"/>
</dbReference>
<feature type="transmembrane region" description="Helical" evidence="8">
    <location>
        <begin position="534"/>
        <end position="555"/>
    </location>
</feature>
<dbReference type="Gene3D" id="1.20.1460.20">
    <property type="match status" value="1"/>
</dbReference>
<sequence length="653" mass="74196">MAISVMKRLLVISKHSNQRHLLETLQSLKEVEVSSLDAWIEGREELFASGAQTSNNVDLNLKIRNIKDALEILDEYIEQPSLFKRIRMPREVYTLQELEASVNEVDIDALIQKLKVEQERIEVIDRELVVLSESEDFLRQWQKLNFSPERRTLAYFYMVMGEIDSEKVEALYESLEDLTVYRNEIYSDENTSGFIFVTGKNNQATLESVLRQHDFVPLVYPYEIPPSEALVENLAKREGLLKERSELTDRLKANQEAYKQLMLAEEFYINLLERGKARDLIQESEHLFILHGWVPEAELSEVLETLNQEFPKGSLATLTYDVDEAQDDLGEVPVKLVNNRFNQAFENLTLQFGIPRYDSIDPTPFYALFQILFFGLMSADVGYGLLLFLGTLVPLLFFELKDSQRNQLLMFNLNSIGTMLVGLFFGSFFGFTLPFQVMDVTQGVIKVMVFSVAIGVVHMIVGYCLKLYLDAKRKDWSSMYLNALQWILMLVGAILLAVNMVVGMDILNKIGLFLILGNIAGMFIVNMISANNPLVGFGLGLFGLIDVAGMVGDVVSYTRLTALGVAGANIGMAFNIITGLFPPLARFTLGLLVFVALHALNIFITFLGAYVHSMRLQFVEFFGKFYETGGKAFEPLKPREEHIIIEHNHRNKK</sequence>
<keyword evidence="7 8" id="KW-0472">Membrane</keyword>
<dbReference type="GO" id="GO:0051117">
    <property type="term" value="F:ATPase binding"/>
    <property type="evidence" value="ECO:0007669"/>
    <property type="project" value="TreeGrafter"/>
</dbReference>
<name>A0A347WIX0_9LACT</name>
<protein>
    <submittedName>
        <fullName evidence="9">Uncharacterized protein</fullName>
    </submittedName>
</protein>
<organism evidence="9 10">
    <name type="scientific">Suicoccus acidiformans</name>
    <dbReference type="NCBI Taxonomy" id="2036206"/>
    <lineage>
        <taxon>Bacteria</taxon>
        <taxon>Bacillati</taxon>
        <taxon>Bacillota</taxon>
        <taxon>Bacilli</taxon>
        <taxon>Lactobacillales</taxon>
        <taxon>Aerococcaceae</taxon>
        <taxon>Suicoccus</taxon>
    </lineage>
</organism>
<evidence type="ECO:0000256" key="1">
    <source>
        <dbReference type="ARBA" id="ARBA00004141"/>
    </source>
</evidence>
<feature type="transmembrane region" description="Helical" evidence="8">
    <location>
        <begin position="587"/>
        <end position="611"/>
    </location>
</feature>
<feature type="transmembrane region" description="Helical" evidence="8">
    <location>
        <begin position="365"/>
        <end position="389"/>
    </location>
</feature>
<dbReference type="GO" id="GO:0016471">
    <property type="term" value="C:vacuolar proton-transporting V-type ATPase complex"/>
    <property type="evidence" value="ECO:0007669"/>
    <property type="project" value="TreeGrafter"/>
</dbReference>
<evidence type="ECO:0000256" key="3">
    <source>
        <dbReference type="ARBA" id="ARBA00022448"/>
    </source>
</evidence>
<keyword evidence="5 8" id="KW-1133">Transmembrane helix</keyword>
<comment type="subcellular location">
    <subcellularLocation>
        <location evidence="1">Membrane</location>
        <topology evidence="1">Multi-pass membrane protein</topology>
    </subcellularLocation>
</comment>
<dbReference type="GO" id="GO:0046961">
    <property type="term" value="F:proton-transporting ATPase activity, rotational mechanism"/>
    <property type="evidence" value="ECO:0007669"/>
    <property type="project" value="InterPro"/>
</dbReference>
<evidence type="ECO:0000256" key="6">
    <source>
        <dbReference type="ARBA" id="ARBA00023065"/>
    </source>
</evidence>
<dbReference type="KEGG" id="abae:CL176_02730"/>
<evidence type="ECO:0000256" key="5">
    <source>
        <dbReference type="ARBA" id="ARBA00022989"/>
    </source>
</evidence>
<dbReference type="Pfam" id="PF01496">
    <property type="entry name" value="V_ATPase_I"/>
    <property type="match status" value="1"/>
</dbReference>
<proteinExistence type="inferred from homology"/>
<dbReference type="Gene3D" id="3.30.70.2750">
    <property type="match status" value="1"/>
</dbReference>
<keyword evidence="4 8" id="KW-0812">Transmembrane</keyword>
<evidence type="ECO:0000256" key="4">
    <source>
        <dbReference type="ARBA" id="ARBA00022692"/>
    </source>
</evidence>